<name>A0A840QV38_9BACI</name>
<dbReference type="InterPro" id="IPR054353">
    <property type="entry name" value="IstA-like_C"/>
</dbReference>
<evidence type="ECO:0000256" key="3">
    <source>
        <dbReference type="ARBA" id="ARBA00023125"/>
    </source>
</evidence>
<sequence>MEKWKMYMEIYQMKQQGFKVRRIARKLGVSRTTVYKYLEKSPEEMSEWIASTRRRTRKLDQYELLIHTWLSEHPDLSGSQVQDWLQERYPDLSVGESTVRSYVKELREKYDIPKVLSPRSYEAIPELPMGKQIQVDFGQAKQKTGDGQTQKVYAICFVLSHSRYKYAEWLDRPFTTRDVIRAHEHAFEYFGGIPVEMVYDQDALIVVSENGGDIILTEEFQKYHRERKFQIYVCRKADPESKGKVENSVKFIKQNFAKNRVFRNIDHWNEQCLNWLKRTGNGKVHNTIKKKPAEVFSVEKKHLKPITKKIVISPMNSSIARAVRKDNTVLYESNRYSVPLGTYDKRKTVYVFVTEEKIIQIREATDGPVLAEHQLCHGKGELIQDTQHRRDRSKGVTSYMATVSEAFKDEDKAMEYLKEVQSKYPRYIRDQLKIILDKVKGVSSNVRDEALNECMERGFYSATEFKDVVSYLEKQHQSSKKATDIDIKQIKDGGKFDYDSMKPEVRDLDLYLKVLEGAVK</sequence>
<dbReference type="SUPFAM" id="SSF53098">
    <property type="entry name" value="Ribonuclease H-like"/>
    <property type="match status" value="1"/>
</dbReference>
<keyword evidence="4" id="KW-0233">DNA recombination</keyword>
<dbReference type="PANTHER" id="PTHR35004:SF6">
    <property type="entry name" value="TRANSPOSASE"/>
    <property type="match status" value="1"/>
</dbReference>
<feature type="domain" description="Integrase catalytic" evidence="6">
    <location>
        <begin position="124"/>
        <end position="300"/>
    </location>
</feature>
<evidence type="ECO:0000313" key="8">
    <source>
        <dbReference type="Proteomes" id="UP000551878"/>
    </source>
</evidence>
<dbReference type="Proteomes" id="UP000551878">
    <property type="component" value="Unassembled WGS sequence"/>
</dbReference>
<dbReference type="GO" id="GO:0003677">
    <property type="term" value="F:DNA binding"/>
    <property type="evidence" value="ECO:0007669"/>
    <property type="project" value="UniProtKB-KW"/>
</dbReference>
<reference evidence="7 8" key="1">
    <citation type="submission" date="2020-08" db="EMBL/GenBank/DDBJ databases">
        <title>Genomic Encyclopedia of Type Strains, Phase IV (KMG-IV): sequencing the most valuable type-strain genomes for metagenomic binning, comparative biology and taxonomic classification.</title>
        <authorList>
            <person name="Goeker M."/>
        </authorList>
    </citation>
    <scope>NUCLEOTIDE SEQUENCE [LARGE SCALE GENOMIC DNA]</scope>
    <source>
        <strain evidence="7 8">DSM 24696</strain>
    </source>
</reference>
<dbReference type="NCBIfam" id="NF033546">
    <property type="entry name" value="transpos_IS21"/>
    <property type="match status" value="1"/>
</dbReference>
<evidence type="ECO:0000256" key="4">
    <source>
        <dbReference type="ARBA" id="ARBA00023172"/>
    </source>
</evidence>
<dbReference type="GO" id="GO:0032196">
    <property type="term" value="P:transposition"/>
    <property type="evidence" value="ECO:0007669"/>
    <property type="project" value="UniProtKB-KW"/>
</dbReference>
<gene>
    <name evidence="7" type="ORF">HNQ41_003380</name>
</gene>
<dbReference type="InterPro" id="IPR012337">
    <property type="entry name" value="RNaseH-like_sf"/>
</dbReference>
<evidence type="ECO:0000256" key="1">
    <source>
        <dbReference type="ARBA" id="ARBA00009277"/>
    </source>
</evidence>
<dbReference type="PANTHER" id="PTHR35004">
    <property type="entry name" value="TRANSPOSASE RV3428C-RELATED"/>
    <property type="match status" value="1"/>
</dbReference>
<organism evidence="7 8">
    <name type="scientific">Texcoconibacillus texcoconensis</name>
    <dbReference type="NCBI Taxonomy" id="1095777"/>
    <lineage>
        <taxon>Bacteria</taxon>
        <taxon>Bacillati</taxon>
        <taxon>Bacillota</taxon>
        <taxon>Bacilli</taxon>
        <taxon>Bacillales</taxon>
        <taxon>Bacillaceae</taxon>
        <taxon>Texcoconibacillus</taxon>
    </lineage>
</organism>
<dbReference type="InterPro" id="IPR001584">
    <property type="entry name" value="Integrase_cat-core"/>
</dbReference>
<keyword evidence="8" id="KW-1185">Reference proteome</keyword>
<dbReference type="GO" id="GO:0015074">
    <property type="term" value="P:DNA integration"/>
    <property type="evidence" value="ECO:0007669"/>
    <property type="project" value="InterPro"/>
</dbReference>
<feature type="domain" description="HTH IS21-type" evidence="5">
    <location>
        <begin position="5"/>
        <end position="70"/>
    </location>
</feature>
<keyword evidence="2" id="KW-0815">Transposition</keyword>
<dbReference type="InterPro" id="IPR009057">
    <property type="entry name" value="Homeodomain-like_sf"/>
</dbReference>
<dbReference type="AlphaFoldDB" id="A0A840QV38"/>
<protein>
    <submittedName>
        <fullName evidence="7">Transposase</fullName>
    </submittedName>
</protein>
<comment type="caution">
    <text evidence="7">The sequence shown here is derived from an EMBL/GenBank/DDBJ whole genome shotgun (WGS) entry which is preliminary data.</text>
</comment>
<keyword evidence="3" id="KW-0238">DNA-binding</keyword>
<evidence type="ECO:0000259" key="6">
    <source>
        <dbReference type="PROSITE" id="PS50994"/>
    </source>
</evidence>
<proteinExistence type="inferred from homology"/>
<evidence type="ECO:0000256" key="2">
    <source>
        <dbReference type="ARBA" id="ARBA00022578"/>
    </source>
</evidence>
<accession>A0A840QV38</accession>
<dbReference type="EMBL" id="JACHHB010000035">
    <property type="protein sequence ID" value="MBB5175138.1"/>
    <property type="molecule type" value="Genomic_DNA"/>
</dbReference>
<comment type="similarity">
    <text evidence="1">Belongs to the transposase IS21/IS408/IS1162 family.</text>
</comment>
<dbReference type="Pfam" id="PF22483">
    <property type="entry name" value="Mu-transpos_C_2"/>
    <property type="match status" value="1"/>
</dbReference>
<dbReference type="InterPro" id="IPR017894">
    <property type="entry name" value="HTH_IS21_transposase_type"/>
</dbReference>
<dbReference type="Gene3D" id="1.10.10.60">
    <property type="entry name" value="Homeodomain-like"/>
    <property type="match status" value="1"/>
</dbReference>
<dbReference type="PROSITE" id="PS50994">
    <property type="entry name" value="INTEGRASE"/>
    <property type="match status" value="1"/>
</dbReference>
<dbReference type="InterPro" id="IPR006120">
    <property type="entry name" value="Resolvase_HTH_dom"/>
</dbReference>
<dbReference type="GO" id="GO:0000150">
    <property type="term" value="F:DNA strand exchange activity"/>
    <property type="evidence" value="ECO:0007669"/>
    <property type="project" value="InterPro"/>
</dbReference>
<dbReference type="Pfam" id="PF02796">
    <property type="entry name" value="HTH_7"/>
    <property type="match status" value="1"/>
</dbReference>
<evidence type="ECO:0000259" key="5">
    <source>
        <dbReference type="PROSITE" id="PS50531"/>
    </source>
</evidence>
<dbReference type="RefSeq" id="WP_343043383.1">
    <property type="nucleotide sequence ID" value="NZ_JACHHB010000035.1"/>
</dbReference>
<dbReference type="Gene3D" id="3.30.420.10">
    <property type="entry name" value="Ribonuclease H-like superfamily/Ribonuclease H"/>
    <property type="match status" value="1"/>
</dbReference>
<evidence type="ECO:0000313" key="7">
    <source>
        <dbReference type="EMBL" id="MBB5175138.1"/>
    </source>
</evidence>
<dbReference type="InterPro" id="IPR036397">
    <property type="entry name" value="RNaseH_sf"/>
</dbReference>
<dbReference type="SUPFAM" id="SSF46689">
    <property type="entry name" value="Homeodomain-like"/>
    <property type="match status" value="1"/>
</dbReference>
<dbReference type="PROSITE" id="PS50531">
    <property type="entry name" value="HTH_IS21"/>
    <property type="match status" value="1"/>
</dbReference>